<dbReference type="InterPro" id="IPR057371">
    <property type="entry name" value="VERL_C"/>
</dbReference>
<feature type="signal peptide" evidence="1">
    <location>
        <begin position="1"/>
        <end position="28"/>
    </location>
</feature>
<dbReference type="Proteomes" id="UP000515154">
    <property type="component" value="Linkage group LG26"/>
</dbReference>
<evidence type="ECO:0000256" key="1">
    <source>
        <dbReference type="SAM" id="SignalP"/>
    </source>
</evidence>
<gene>
    <name evidence="4" type="primary">LOC118768025</name>
</gene>
<evidence type="ECO:0000313" key="3">
    <source>
        <dbReference type="Proteomes" id="UP000515154"/>
    </source>
</evidence>
<feature type="domain" description="Vitelline envelope sperm lysin receptor C-terminal" evidence="2">
    <location>
        <begin position="49"/>
        <end position="280"/>
    </location>
</feature>
<dbReference type="RefSeq" id="XP_036369592.1">
    <property type="nucleotide sequence ID" value="XM_036513699.1"/>
</dbReference>
<dbReference type="Pfam" id="PF25272">
    <property type="entry name" value="VERL_C"/>
    <property type="match status" value="1"/>
</dbReference>
<accession>A0A7E6FRV9</accession>
<dbReference type="AlphaFoldDB" id="A0A7E6FRV9"/>
<name>A0A7E6FRV9_9MOLL</name>
<proteinExistence type="predicted"/>
<protein>
    <submittedName>
        <fullName evidence="4">Uncharacterized protein LOC118768025</fullName>
    </submittedName>
</protein>
<feature type="chain" id="PRO_5028882154" evidence="1">
    <location>
        <begin position="29"/>
        <end position="290"/>
    </location>
</feature>
<evidence type="ECO:0000259" key="2">
    <source>
        <dbReference type="Pfam" id="PF25272"/>
    </source>
</evidence>
<keyword evidence="3" id="KW-1185">Reference proteome</keyword>
<evidence type="ECO:0000313" key="4">
    <source>
        <dbReference type="RefSeq" id="XP_036369592.1"/>
    </source>
</evidence>
<organism evidence="3 4">
    <name type="scientific">Octopus sinensis</name>
    <name type="common">East Asian common octopus</name>
    <dbReference type="NCBI Taxonomy" id="2607531"/>
    <lineage>
        <taxon>Eukaryota</taxon>
        <taxon>Metazoa</taxon>
        <taxon>Spiralia</taxon>
        <taxon>Lophotrochozoa</taxon>
        <taxon>Mollusca</taxon>
        <taxon>Cephalopoda</taxon>
        <taxon>Coleoidea</taxon>
        <taxon>Octopodiformes</taxon>
        <taxon>Octopoda</taxon>
        <taxon>Incirrata</taxon>
        <taxon>Octopodidae</taxon>
        <taxon>Octopus</taxon>
    </lineage>
</organism>
<sequence>MRNAVAITFWKMALLGHLMIMSFPLNDGKDIVIVTKSCPETLTEQGDIIILADHIRTHPFASCRHQHEHYFDEIAIAVYRLQFQLNGNWKRSCIAMLQTTGGYQIEIIVPSEGTPLTGQSQVLNVTCPSPQLTNSLTIDDSPTNRKTQSGQNSSYFFNQSKTEEEILWMDDASFGTEPVPIILSAHYEVEGNWALITLSAMLTNTQTTAKGITPVWCLAHYRRSKIVILNNGCGNGTVIPKISGFHVASYVSWSPVFKLPLHSSQSPLEIECQFGLCKTNVMGFPVEGFQ</sequence>
<dbReference type="KEGG" id="osn:118768025"/>
<keyword evidence="1" id="KW-0732">Signal</keyword>
<reference evidence="4" key="1">
    <citation type="submission" date="2025-08" db="UniProtKB">
        <authorList>
            <consortium name="RefSeq"/>
        </authorList>
    </citation>
    <scope>IDENTIFICATION</scope>
</reference>